<feature type="domain" description="Protein kinase" evidence="8">
    <location>
        <begin position="29"/>
        <end position="293"/>
    </location>
</feature>
<keyword evidence="4" id="KW-0072">Autophagy</keyword>
<accession>A0A8H3F520</accession>
<dbReference type="GO" id="GO:0004674">
    <property type="term" value="F:protein serine/threonine kinase activity"/>
    <property type="evidence" value="ECO:0007669"/>
    <property type="project" value="UniProtKB-KW"/>
</dbReference>
<dbReference type="OrthoDB" id="541276at2759"/>
<dbReference type="Proteomes" id="UP000664521">
    <property type="component" value="Unassembled WGS sequence"/>
</dbReference>
<evidence type="ECO:0000256" key="5">
    <source>
        <dbReference type="ARBA" id="ARBA00030237"/>
    </source>
</evidence>
<dbReference type="PROSITE" id="PS00108">
    <property type="entry name" value="PROTEIN_KINASE_ST"/>
    <property type="match status" value="1"/>
</dbReference>
<dbReference type="InterPro" id="IPR011009">
    <property type="entry name" value="Kinase-like_dom_sf"/>
</dbReference>
<keyword evidence="2 6" id="KW-0547">Nucleotide-binding</keyword>
<feature type="binding site" evidence="6">
    <location>
        <position position="58"/>
    </location>
    <ligand>
        <name>ATP</name>
        <dbReference type="ChEBI" id="CHEBI:30616"/>
    </ligand>
</feature>
<keyword evidence="7" id="KW-0418">Kinase</keyword>
<evidence type="ECO:0000313" key="10">
    <source>
        <dbReference type="Proteomes" id="UP000664521"/>
    </source>
</evidence>
<comment type="subcellular location">
    <subcellularLocation>
        <location evidence="1">Preautophagosomal structure membrane</location>
        <topology evidence="1">Peripheral membrane protein</topology>
    </subcellularLocation>
</comment>
<dbReference type="FunFam" id="1.10.510.10:FF:000549">
    <property type="entry name" value="Protein serine/threonine kinase (Ran1), putative"/>
    <property type="match status" value="1"/>
</dbReference>
<sequence>MLPTPPPSPLLNGICAPEDRLGLLLANRLELTGILGVGAYGVVYTAVDIHTNAPYAVKALNKIGLDTRQRKFQQREIQLHHEASRHPNVVSMVTIMDSYDCTFVVLEFCPEGDLFSSITEEGRYLGNDFMAKRAFLQILDAVSFCHSIGIYHRDLKPENILVSDGGLTVKLADFGLATRDYVTSDFGCGSTFYMSPECQQLSTNSLCYASAPNDVWSLGIILVNLTCGRNPWKKASIEDPTFRAYLKNPEFLGSILPLSGDLDAILRRIFECDPKRRISLAELRELVVRCPTFTTRSAPAAPPTPPLKAVFPQRTPSAVLQGLGSKFAQRPAALYTPPPSPPAPVDQSAAKVRLDILPSNGSVLSQIEFPSLASLSSSAKSSCSGHRLDLQPGKHKYVPQHLMNNFYGTPFSLESVSTPLVPQSFNQPIGVY</sequence>
<dbReference type="InterPro" id="IPR008271">
    <property type="entry name" value="Ser/Thr_kinase_AS"/>
</dbReference>
<keyword evidence="3 6" id="KW-0067">ATP-binding</keyword>
<dbReference type="InterPro" id="IPR000719">
    <property type="entry name" value="Prot_kinase_dom"/>
</dbReference>
<dbReference type="SUPFAM" id="SSF56112">
    <property type="entry name" value="Protein kinase-like (PK-like)"/>
    <property type="match status" value="1"/>
</dbReference>
<dbReference type="PANTHER" id="PTHR24348:SF68">
    <property type="entry name" value="SERINE_THREONINE-PROTEIN KINASE ATG1C"/>
    <property type="match status" value="1"/>
</dbReference>
<dbReference type="PANTHER" id="PTHR24348">
    <property type="entry name" value="SERINE/THREONINE-PROTEIN KINASE UNC-51-RELATED"/>
    <property type="match status" value="1"/>
</dbReference>
<dbReference type="CDD" id="cd13993">
    <property type="entry name" value="STKc_Pat1_like"/>
    <property type="match status" value="1"/>
</dbReference>
<evidence type="ECO:0000313" key="9">
    <source>
        <dbReference type="EMBL" id="CAF9919451.1"/>
    </source>
</evidence>
<dbReference type="GO" id="GO:0006914">
    <property type="term" value="P:autophagy"/>
    <property type="evidence" value="ECO:0007669"/>
    <property type="project" value="UniProtKB-KW"/>
</dbReference>
<dbReference type="AlphaFoldDB" id="A0A8H3F520"/>
<evidence type="ECO:0000256" key="6">
    <source>
        <dbReference type="PROSITE-ProRule" id="PRU10141"/>
    </source>
</evidence>
<dbReference type="EMBL" id="CAJPDS010000024">
    <property type="protein sequence ID" value="CAF9919451.1"/>
    <property type="molecule type" value="Genomic_DNA"/>
</dbReference>
<dbReference type="PROSITE" id="PS00107">
    <property type="entry name" value="PROTEIN_KINASE_ATP"/>
    <property type="match status" value="1"/>
</dbReference>
<dbReference type="SMART" id="SM00220">
    <property type="entry name" value="S_TKc"/>
    <property type="match status" value="1"/>
</dbReference>
<keyword evidence="7" id="KW-0808">Transferase</keyword>
<dbReference type="GO" id="GO:0005524">
    <property type="term" value="F:ATP binding"/>
    <property type="evidence" value="ECO:0007669"/>
    <property type="project" value="UniProtKB-UniRule"/>
</dbReference>
<dbReference type="InterPro" id="IPR045269">
    <property type="entry name" value="Atg1-like"/>
</dbReference>
<evidence type="ECO:0000256" key="4">
    <source>
        <dbReference type="ARBA" id="ARBA00023006"/>
    </source>
</evidence>
<reference evidence="9" key="1">
    <citation type="submission" date="2021-03" db="EMBL/GenBank/DDBJ databases">
        <authorList>
            <person name="Tagirdzhanova G."/>
        </authorList>
    </citation>
    <scope>NUCLEOTIDE SEQUENCE</scope>
</reference>
<evidence type="ECO:0000256" key="1">
    <source>
        <dbReference type="ARBA" id="ARBA00004623"/>
    </source>
</evidence>
<comment type="similarity">
    <text evidence="7">Belongs to the protein kinase superfamily.</text>
</comment>
<organism evidence="9 10">
    <name type="scientific">Heterodermia speciosa</name>
    <dbReference type="NCBI Taxonomy" id="116794"/>
    <lineage>
        <taxon>Eukaryota</taxon>
        <taxon>Fungi</taxon>
        <taxon>Dikarya</taxon>
        <taxon>Ascomycota</taxon>
        <taxon>Pezizomycotina</taxon>
        <taxon>Lecanoromycetes</taxon>
        <taxon>OSLEUM clade</taxon>
        <taxon>Lecanoromycetidae</taxon>
        <taxon>Caliciales</taxon>
        <taxon>Physciaceae</taxon>
        <taxon>Heterodermia</taxon>
    </lineage>
</organism>
<dbReference type="GO" id="GO:0010506">
    <property type="term" value="P:regulation of autophagy"/>
    <property type="evidence" value="ECO:0007669"/>
    <property type="project" value="InterPro"/>
</dbReference>
<keyword evidence="7" id="KW-0723">Serine/threonine-protein kinase</keyword>
<dbReference type="Gene3D" id="1.10.510.10">
    <property type="entry name" value="Transferase(Phosphotransferase) domain 1"/>
    <property type="match status" value="1"/>
</dbReference>
<dbReference type="Pfam" id="PF00069">
    <property type="entry name" value="Pkinase"/>
    <property type="match status" value="1"/>
</dbReference>
<protein>
    <recommendedName>
        <fullName evidence="5">Autophagy-related protein 1</fullName>
    </recommendedName>
</protein>
<gene>
    <name evidence="9" type="ORF">HETSPECPRED_004005</name>
</gene>
<evidence type="ECO:0000259" key="8">
    <source>
        <dbReference type="PROSITE" id="PS50011"/>
    </source>
</evidence>
<evidence type="ECO:0000256" key="2">
    <source>
        <dbReference type="ARBA" id="ARBA00022741"/>
    </source>
</evidence>
<name>A0A8H3F520_9LECA</name>
<dbReference type="PROSITE" id="PS50011">
    <property type="entry name" value="PROTEIN_KINASE_DOM"/>
    <property type="match status" value="1"/>
</dbReference>
<evidence type="ECO:0000256" key="7">
    <source>
        <dbReference type="RuleBase" id="RU000304"/>
    </source>
</evidence>
<proteinExistence type="inferred from homology"/>
<keyword evidence="10" id="KW-1185">Reference proteome</keyword>
<evidence type="ECO:0000256" key="3">
    <source>
        <dbReference type="ARBA" id="ARBA00022840"/>
    </source>
</evidence>
<comment type="caution">
    <text evidence="9">The sequence shown here is derived from an EMBL/GenBank/DDBJ whole genome shotgun (WGS) entry which is preliminary data.</text>
</comment>
<dbReference type="GO" id="GO:0034045">
    <property type="term" value="C:phagophore assembly site membrane"/>
    <property type="evidence" value="ECO:0007669"/>
    <property type="project" value="UniProtKB-SubCell"/>
</dbReference>
<dbReference type="InterPro" id="IPR017441">
    <property type="entry name" value="Protein_kinase_ATP_BS"/>
</dbReference>